<reference evidence="2" key="1">
    <citation type="submission" date="2019-05" db="EMBL/GenBank/DDBJ databases">
        <authorList>
            <person name="Piombo E."/>
        </authorList>
    </citation>
    <scope>NUCLEOTIDE SEQUENCE</scope>
    <source>
        <strain evidence="2">C2S</strain>
    </source>
</reference>
<sequence length="639" mass="72931">GVRKCADSLQAYCDMEPRIKSLAAYDWYHNNVVRHIVLTDGVFQILKERGVKFTEYELVADVKPDYDEHWRLKEVADPSARRVWLAHSPTKTQLESAGWKFTSEPSRCHDILVKVLEEPWLPYLAVTGSIYHTLKNFPESPYQLTLGPVEGLPVNETYHYIPLTLYKLREHLFFVKLDFLAFQICDLFNSTTMVLVPGTARLGLLMQQSASTAALYPSVQSTPPPSEAETSESDQEKEESERSLALKLLMFLSTIDHASSPSDANPDQPYEEAAKYQLPQLIERYFECLYKRFKLSPRRPVACGIAQYFPAYDILRKAVQSEGTRLEPLHLNTKVDDHFLGKELTEREWVLSAIGNGKLLAEHGRYYDIVMDESPYIKISVKLAHLIDELNKLGVQTVRPTTKNLQNYRRQLQHLGSMPHFKEHGFKEPIAELSTLIDRIGRSNDTYNRSINYLRLHLYHGLSFNLPSMSDRFGLLDEVDDEHPPSDSPSGSSTSTDMLKLLEQRNQTYSEKLNLMVTQSMQILQSRLEENNATNSQELSMLIQRAQALQDVRHQNLLYAASIVYHQQMLKWGETSSAHHGQMLERAIGECDWFLLAPESEKSQSEGEDDTTAASTNKVLDPKQVELSSQDDAYVMVPA</sequence>
<organism evidence="2 3">
    <name type="scientific">Fusarium fujikuroi</name>
    <name type="common">Bakanae and foot rot disease fungus</name>
    <name type="synonym">Gibberella fujikuroi</name>
    <dbReference type="NCBI Taxonomy" id="5127"/>
    <lineage>
        <taxon>Eukaryota</taxon>
        <taxon>Fungi</taxon>
        <taxon>Dikarya</taxon>
        <taxon>Ascomycota</taxon>
        <taxon>Pezizomycotina</taxon>
        <taxon>Sordariomycetes</taxon>
        <taxon>Hypocreomycetidae</taxon>
        <taxon>Hypocreales</taxon>
        <taxon>Nectriaceae</taxon>
        <taxon>Fusarium</taxon>
        <taxon>Fusarium fujikuroi species complex</taxon>
    </lineage>
</organism>
<proteinExistence type="predicted"/>
<dbReference type="AlphaFoldDB" id="A0A9Q9RP61"/>
<evidence type="ECO:0000313" key="3">
    <source>
        <dbReference type="Proteomes" id="UP000760494"/>
    </source>
</evidence>
<comment type="caution">
    <text evidence="2">The sequence shown here is derived from an EMBL/GenBank/DDBJ whole genome shotgun (WGS) entry which is preliminary data.</text>
</comment>
<feature type="non-terminal residue" evidence="2">
    <location>
        <position position="1"/>
    </location>
</feature>
<protein>
    <submittedName>
        <fullName evidence="2">Uncharacterized protein</fullName>
    </submittedName>
</protein>
<name>A0A9Q9RP61_FUSFU</name>
<feature type="region of interest" description="Disordered" evidence="1">
    <location>
        <begin position="476"/>
        <end position="496"/>
    </location>
</feature>
<evidence type="ECO:0000313" key="2">
    <source>
        <dbReference type="EMBL" id="VTT73814.1"/>
    </source>
</evidence>
<evidence type="ECO:0000256" key="1">
    <source>
        <dbReference type="SAM" id="MobiDB-lite"/>
    </source>
</evidence>
<dbReference type="EMBL" id="CABFJX010000371">
    <property type="protein sequence ID" value="VTT73814.1"/>
    <property type="molecule type" value="Genomic_DNA"/>
</dbReference>
<feature type="region of interest" description="Disordered" evidence="1">
    <location>
        <begin position="216"/>
        <end position="239"/>
    </location>
</feature>
<dbReference type="Proteomes" id="UP000760494">
    <property type="component" value="Unassembled WGS sequence"/>
</dbReference>
<feature type="compositionally biased region" description="Acidic residues" evidence="1">
    <location>
        <begin position="229"/>
        <end position="238"/>
    </location>
</feature>
<gene>
    <name evidence="2" type="ORF">C2S_9282</name>
</gene>
<feature type="region of interest" description="Disordered" evidence="1">
    <location>
        <begin position="599"/>
        <end position="623"/>
    </location>
</feature>
<accession>A0A9Q9RP61</accession>